<dbReference type="AlphaFoldDB" id="A0AA41Y3S6"/>
<dbReference type="EMBL" id="JAPAAF010000010">
    <property type="protein sequence ID" value="MCW0482909.1"/>
    <property type="molecule type" value="Genomic_DNA"/>
</dbReference>
<keyword evidence="8" id="KW-1185">Reference proteome</keyword>
<protein>
    <submittedName>
        <fullName evidence="7">Cytochrome c</fullName>
    </submittedName>
</protein>
<dbReference type="Pfam" id="PF00034">
    <property type="entry name" value="Cytochrom_C"/>
    <property type="match status" value="1"/>
</dbReference>
<name>A0AA41Y3S6_9BACT</name>
<feature type="domain" description="Cytochrome c" evidence="6">
    <location>
        <begin position="49"/>
        <end position="137"/>
    </location>
</feature>
<dbReference type="PROSITE" id="PS51007">
    <property type="entry name" value="CYTC"/>
    <property type="match status" value="1"/>
</dbReference>
<dbReference type="InterPro" id="IPR009056">
    <property type="entry name" value="Cyt_c-like_dom"/>
</dbReference>
<dbReference type="InterPro" id="IPR036909">
    <property type="entry name" value="Cyt_c-like_dom_sf"/>
</dbReference>
<evidence type="ECO:0000259" key="6">
    <source>
        <dbReference type="PROSITE" id="PS51007"/>
    </source>
</evidence>
<keyword evidence="3 4" id="KW-0408">Iron</keyword>
<evidence type="ECO:0000256" key="4">
    <source>
        <dbReference type="PROSITE-ProRule" id="PRU00433"/>
    </source>
</evidence>
<gene>
    <name evidence="7" type="ORF">N2K84_09235</name>
</gene>
<keyword evidence="2 4" id="KW-0479">Metal-binding</keyword>
<evidence type="ECO:0000256" key="5">
    <source>
        <dbReference type="SAM" id="SignalP"/>
    </source>
</evidence>
<sequence length="155" mass="16721">MSKLFFLLVIATAILIAGCSSGSQEKPKALETSALAEKQGAEIEASAKSLPHPGEKVYKQYCQVCHQANGAGVSGVFPPLTPNKYIADKTQLIELVLHGMTGEIEVNGEKYNSLMAPHNHLTDLELANVISYVRSNFGNKLDPVTVEEVAAVRNR</sequence>
<dbReference type="RefSeq" id="WP_282591512.1">
    <property type="nucleotide sequence ID" value="NZ_JAPAAF010000010.1"/>
</dbReference>
<dbReference type="SUPFAM" id="SSF46626">
    <property type="entry name" value="Cytochrome c"/>
    <property type="match status" value="1"/>
</dbReference>
<evidence type="ECO:0000313" key="8">
    <source>
        <dbReference type="Proteomes" id="UP001163821"/>
    </source>
</evidence>
<dbReference type="GO" id="GO:0009055">
    <property type="term" value="F:electron transfer activity"/>
    <property type="evidence" value="ECO:0007669"/>
    <property type="project" value="InterPro"/>
</dbReference>
<dbReference type="Proteomes" id="UP001163821">
    <property type="component" value="Unassembled WGS sequence"/>
</dbReference>
<accession>A0AA41Y3S6</accession>
<reference evidence="7" key="1">
    <citation type="submission" date="2022-10" db="EMBL/GenBank/DDBJ databases">
        <title>Gaoshiqiia sediminis gen. nov., sp. nov., isolated from coastal sediment.</title>
        <authorList>
            <person name="Yu W.X."/>
            <person name="Mu D.S."/>
            <person name="Du J.Z."/>
            <person name="Liang Y.Q."/>
        </authorList>
    </citation>
    <scope>NUCLEOTIDE SEQUENCE</scope>
    <source>
        <strain evidence="7">A06</strain>
    </source>
</reference>
<feature type="signal peptide" evidence="5">
    <location>
        <begin position="1"/>
        <end position="22"/>
    </location>
</feature>
<keyword evidence="5" id="KW-0732">Signal</keyword>
<evidence type="ECO:0000313" key="7">
    <source>
        <dbReference type="EMBL" id="MCW0482909.1"/>
    </source>
</evidence>
<comment type="caution">
    <text evidence="7">The sequence shown here is derived from an EMBL/GenBank/DDBJ whole genome shotgun (WGS) entry which is preliminary data.</text>
</comment>
<evidence type="ECO:0000256" key="3">
    <source>
        <dbReference type="ARBA" id="ARBA00023004"/>
    </source>
</evidence>
<dbReference type="Gene3D" id="1.10.760.10">
    <property type="entry name" value="Cytochrome c-like domain"/>
    <property type="match status" value="1"/>
</dbReference>
<keyword evidence="1 4" id="KW-0349">Heme</keyword>
<feature type="chain" id="PRO_5041276665" evidence="5">
    <location>
        <begin position="23"/>
        <end position="155"/>
    </location>
</feature>
<dbReference type="PANTHER" id="PTHR35008">
    <property type="entry name" value="BLL4482 PROTEIN-RELATED"/>
    <property type="match status" value="1"/>
</dbReference>
<dbReference type="InterPro" id="IPR051459">
    <property type="entry name" value="Cytochrome_c-type_DH"/>
</dbReference>
<dbReference type="PROSITE" id="PS51257">
    <property type="entry name" value="PROKAR_LIPOPROTEIN"/>
    <property type="match status" value="1"/>
</dbReference>
<proteinExistence type="predicted"/>
<organism evidence="7 8">
    <name type="scientific">Gaoshiqia sediminis</name>
    <dbReference type="NCBI Taxonomy" id="2986998"/>
    <lineage>
        <taxon>Bacteria</taxon>
        <taxon>Pseudomonadati</taxon>
        <taxon>Bacteroidota</taxon>
        <taxon>Bacteroidia</taxon>
        <taxon>Marinilabiliales</taxon>
        <taxon>Prolixibacteraceae</taxon>
        <taxon>Gaoshiqia</taxon>
    </lineage>
</organism>
<evidence type="ECO:0000256" key="2">
    <source>
        <dbReference type="ARBA" id="ARBA00022723"/>
    </source>
</evidence>
<dbReference type="PANTHER" id="PTHR35008:SF4">
    <property type="entry name" value="BLL4482 PROTEIN"/>
    <property type="match status" value="1"/>
</dbReference>
<dbReference type="GO" id="GO:0046872">
    <property type="term" value="F:metal ion binding"/>
    <property type="evidence" value="ECO:0007669"/>
    <property type="project" value="UniProtKB-KW"/>
</dbReference>
<evidence type="ECO:0000256" key="1">
    <source>
        <dbReference type="ARBA" id="ARBA00022617"/>
    </source>
</evidence>
<dbReference type="GO" id="GO:0020037">
    <property type="term" value="F:heme binding"/>
    <property type="evidence" value="ECO:0007669"/>
    <property type="project" value="InterPro"/>
</dbReference>